<keyword evidence="3" id="KW-1185">Reference proteome</keyword>
<name>A0A067S3Z1_GALM3</name>
<protein>
    <submittedName>
        <fullName evidence="2">Uncharacterized protein</fullName>
    </submittedName>
</protein>
<evidence type="ECO:0000256" key="1">
    <source>
        <dbReference type="SAM" id="MobiDB-lite"/>
    </source>
</evidence>
<evidence type="ECO:0000313" key="2">
    <source>
        <dbReference type="EMBL" id="KDR65496.1"/>
    </source>
</evidence>
<feature type="compositionally biased region" description="Acidic residues" evidence="1">
    <location>
        <begin position="176"/>
        <end position="187"/>
    </location>
</feature>
<dbReference type="Proteomes" id="UP000027222">
    <property type="component" value="Unassembled WGS sequence"/>
</dbReference>
<organism evidence="2 3">
    <name type="scientific">Galerina marginata (strain CBS 339.88)</name>
    <dbReference type="NCBI Taxonomy" id="685588"/>
    <lineage>
        <taxon>Eukaryota</taxon>
        <taxon>Fungi</taxon>
        <taxon>Dikarya</taxon>
        <taxon>Basidiomycota</taxon>
        <taxon>Agaricomycotina</taxon>
        <taxon>Agaricomycetes</taxon>
        <taxon>Agaricomycetidae</taxon>
        <taxon>Agaricales</taxon>
        <taxon>Agaricineae</taxon>
        <taxon>Strophariaceae</taxon>
        <taxon>Galerina</taxon>
    </lineage>
</organism>
<reference evidence="3" key="1">
    <citation type="journal article" date="2014" name="Proc. Natl. Acad. Sci. U.S.A.">
        <title>Extensive sampling of basidiomycete genomes demonstrates inadequacy of the white-rot/brown-rot paradigm for wood decay fungi.</title>
        <authorList>
            <person name="Riley R."/>
            <person name="Salamov A.A."/>
            <person name="Brown D.W."/>
            <person name="Nagy L.G."/>
            <person name="Floudas D."/>
            <person name="Held B.W."/>
            <person name="Levasseur A."/>
            <person name="Lombard V."/>
            <person name="Morin E."/>
            <person name="Otillar R."/>
            <person name="Lindquist E.A."/>
            <person name="Sun H."/>
            <person name="LaButti K.M."/>
            <person name="Schmutz J."/>
            <person name="Jabbour D."/>
            <person name="Luo H."/>
            <person name="Baker S.E."/>
            <person name="Pisabarro A.G."/>
            <person name="Walton J.D."/>
            <person name="Blanchette R.A."/>
            <person name="Henrissat B."/>
            <person name="Martin F."/>
            <person name="Cullen D."/>
            <person name="Hibbett D.S."/>
            <person name="Grigoriev I.V."/>
        </authorList>
    </citation>
    <scope>NUCLEOTIDE SEQUENCE [LARGE SCALE GENOMIC DNA]</scope>
    <source>
        <strain evidence="3">CBS 339.88</strain>
    </source>
</reference>
<gene>
    <name evidence="2" type="ORF">GALMADRAFT_148640</name>
</gene>
<feature type="compositionally biased region" description="Polar residues" evidence="1">
    <location>
        <begin position="32"/>
        <end position="47"/>
    </location>
</feature>
<feature type="region of interest" description="Disordered" evidence="1">
    <location>
        <begin position="1"/>
        <end position="61"/>
    </location>
</feature>
<dbReference type="OrthoDB" id="2355984at2759"/>
<sequence>MSHDGPFARSIPFTQGETQDIAPPEPGIKYVGQSSSALPTEDSSSSAPHGPDVRGHTTHSSPESLALVKILDSIIDDFRNKQFTKARTIARLTSALGLIPDRDQPEKETAFTQYLASIESIERLAAEASQRGLHASIGLGGQQAEARPVNEHETFIKSLVTDRSTKRGRESNNSSDNEDIVGEDDGPVESSNKKIRLFERDMPWYNRESAARQSANPSCIKTREILIKFAQDYATVKHWITVAHSAPCGFPSVEWENIIKGKPISLDNVLSSLHHISPIKEN</sequence>
<accession>A0A067S3Z1</accession>
<dbReference type="EMBL" id="KL142444">
    <property type="protein sequence ID" value="KDR65496.1"/>
    <property type="molecule type" value="Genomic_DNA"/>
</dbReference>
<feature type="region of interest" description="Disordered" evidence="1">
    <location>
        <begin position="157"/>
        <end position="193"/>
    </location>
</feature>
<feature type="non-terminal residue" evidence="2">
    <location>
        <position position="282"/>
    </location>
</feature>
<evidence type="ECO:0000313" key="3">
    <source>
        <dbReference type="Proteomes" id="UP000027222"/>
    </source>
</evidence>
<dbReference type="AlphaFoldDB" id="A0A067S3Z1"/>
<proteinExistence type="predicted"/>
<dbReference type="STRING" id="685588.A0A067S3Z1"/>
<dbReference type="HOGENOM" id="CLU_988846_0_0_1"/>